<evidence type="ECO:0000259" key="1">
    <source>
        <dbReference type="Pfam" id="PF04981"/>
    </source>
</evidence>
<dbReference type="eggNOG" id="arCOG04149">
    <property type="taxonomic scope" value="Archaea"/>
</dbReference>
<reference evidence="3" key="3">
    <citation type="journal article" date="2011" name="PLoS ONE">
        <title>Genome sequence of a mesophilic hydrogenotrophic methanogen Methanocella paludicola, the first cultivated representative of the order Methanocellales.</title>
        <authorList>
            <person name="Sakai S."/>
            <person name="Takaki Y."/>
            <person name="Shimamura S."/>
            <person name="Sekine M."/>
            <person name="Tajima T."/>
            <person name="Kosugi H."/>
            <person name="Ichikawa N."/>
            <person name="Tasumi E."/>
            <person name="Hiraki A.T."/>
            <person name="Shimizu A."/>
            <person name="Kato Y."/>
            <person name="Nishiko R."/>
            <person name="Mori K."/>
            <person name="Fujita N."/>
            <person name="Imachi H."/>
            <person name="Takai K."/>
        </authorList>
    </citation>
    <scope>NUCLEOTIDE SEQUENCE [LARGE SCALE GENOMIC DNA]</scope>
    <source>
        <strain evidence="3">DSM 17711 / JCM 13418 / NBRC 101707 / SANAE</strain>
    </source>
</reference>
<dbReference type="InterPro" id="IPR007064">
    <property type="entry name" value="Nmd3_N"/>
</dbReference>
<protein>
    <recommendedName>
        <fullName evidence="1">Nmd3 N-terminal domain-containing protein</fullName>
    </recommendedName>
</protein>
<dbReference type="KEGG" id="mpd:MCP_0206"/>
<organism evidence="2 3">
    <name type="scientific">Methanocella paludicola (strain DSM 17711 / JCM 13418 / NBRC 101707 / SANAE)</name>
    <dbReference type="NCBI Taxonomy" id="304371"/>
    <lineage>
        <taxon>Archaea</taxon>
        <taxon>Methanobacteriati</taxon>
        <taxon>Methanobacteriota</taxon>
        <taxon>Stenosarchaea group</taxon>
        <taxon>Methanomicrobia</taxon>
        <taxon>Methanocellales</taxon>
        <taxon>Methanocellaceae</taxon>
        <taxon>Methanocella</taxon>
    </lineage>
</organism>
<dbReference type="AlphaFoldDB" id="D1YV06"/>
<reference evidence="2 3" key="2">
    <citation type="journal article" date="2008" name="Int. J. Syst. Evol. Microbiol.">
        <title>Methanocella paludicola gen. nov., sp. nov., a methane-producing archaeon, the first isolate of the lineage 'Rice Cluster I', and proposal of the new archaeal order Methanocellales ord. nov.</title>
        <authorList>
            <person name="Sakai S."/>
            <person name="Imachi H."/>
            <person name="Hanada S."/>
            <person name="Ohashi A."/>
            <person name="Harada H."/>
            <person name="Kamagata Y."/>
        </authorList>
    </citation>
    <scope>NUCLEOTIDE SEQUENCE [LARGE SCALE GENOMIC DNA]</scope>
    <source>
        <strain evidence="3">DSM 17711 / JCM 13418 / NBRC 101707 / SANAE</strain>
    </source>
</reference>
<dbReference type="GeneID" id="8680346"/>
<dbReference type="PANTHER" id="PTHR12746:SF2">
    <property type="entry name" value="60S RIBOSOMAL EXPORT PROTEIN NMD3"/>
    <property type="match status" value="1"/>
</dbReference>
<dbReference type="OrthoDB" id="15051at2157"/>
<proteinExistence type="predicted"/>
<dbReference type="Proteomes" id="UP000001882">
    <property type="component" value="Chromosome"/>
</dbReference>
<dbReference type="GO" id="GO:0005737">
    <property type="term" value="C:cytoplasm"/>
    <property type="evidence" value="ECO:0007669"/>
    <property type="project" value="TreeGrafter"/>
</dbReference>
<gene>
    <name evidence="2" type="ordered locus">MCP_0206</name>
</gene>
<dbReference type="InParanoid" id="D1YV06"/>
<evidence type="ECO:0000313" key="2">
    <source>
        <dbReference type="EMBL" id="BAI60278.1"/>
    </source>
</evidence>
<dbReference type="FunCoup" id="D1YV06">
    <property type="interactions" value="2"/>
</dbReference>
<accession>D1YV06</accession>
<dbReference type="GO" id="GO:0043023">
    <property type="term" value="F:ribosomal large subunit binding"/>
    <property type="evidence" value="ECO:0007669"/>
    <property type="project" value="InterPro"/>
</dbReference>
<dbReference type="Pfam" id="PF04981">
    <property type="entry name" value="NMD3"/>
    <property type="match status" value="1"/>
</dbReference>
<dbReference type="PANTHER" id="PTHR12746">
    <property type="entry name" value="NONSENSE-MEDIATED MRNA DECAY PROTEIN 3"/>
    <property type="match status" value="1"/>
</dbReference>
<name>D1YV06_METPS</name>
<dbReference type="InterPro" id="IPR039768">
    <property type="entry name" value="Nmd3"/>
</dbReference>
<evidence type="ECO:0000313" key="3">
    <source>
        <dbReference type="Proteomes" id="UP000001882"/>
    </source>
</evidence>
<reference evidence="2 3" key="1">
    <citation type="journal article" date="2007" name="Appl. Environ. Microbiol.">
        <title>Isolation of key methanogens for global methane emission from rice paddy fields: a novel isolate affiliated with the clone cluster rice cluster I.</title>
        <authorList>
            <person name="Sakai S."/>
            <person name="Imachi H."/>
            <person name="Sekiguchi Y."/>
            <person name="Ohashi A."/>
            <person name="Harada H."/>
            <person name="Kamagata Y."/>
        </authorList>
    </citation>
    <scope>NUCLEOTIDE SEQUENCE [LARGE SCALE GENOMIC DNA]</scope>
    <source>
        <strain evidence="3">DSM 17711 / JCM 13418 / NBRC 101707 / SANAE</strain>
    </source>
</reference>
<dbReference type="EMBL" id="AP011532">
    <property type="protein sequence ID" value="BAI60278.1"/>
    <property type="molecule type" value="Genomic_DNA"/>
</dbReference>
<sequence>MVTTSSLFCPRCGKETQHEGLCEACFADKYVVFEVPQVMEAVICAKCPAYKAGERWVLTKLKTYEELAKKAASKDIRLAIKVNKEVRDPAILVTSDFINPNILKARVSVDGTIEGRPVKTEAEVEVRIRKETCDICSRIAGGYYEAIIQVRASGRLPTKKELARCMKIADDNMVRAEKAGDRLAFVSDVMELPEGTDLYMGSTTAARQISRAIVNEMGGTIIESPKLVGEKEGKGLYRVTFAVRLPGIVPGDIVRMHNSLVLVEKVGRRISGTDLATGFSTSIEAEEEPPKAASAREGTSTVLVSEDGNSIQILDPESYVPLTIRKPAFLNKKPGEDVQVIKTREGVFLLPGGGRGEE</sequence>
<dbReference type="RefSeq" id="WP_012898958.1">
    <property type="nucleotide sequence ID" value="NC_013665.1"/>
</dbReference>
<keyword evidence="3" id="KW-1185">Reference proteome</keyword>
<feature type="domain" description="Nmd3 N-terminal" evidence="1">
    <location>
        <begin position="9"/>
        <end position="245"/>
    </location>
</feature>
<dbReference type="STRING" id="304371.MCP_0206"/>
<dbReference type="PATRIC" id="fig|304371.9.peg.213"/>